<organism evidence="9 10">
    <name type="scientific">Ilyodon furcidens</name>
    <name type="common">goldbreast splitfin</name>
    <dbReference type="NCBI Taxonomy" id="33524"/>
    <lineage>
        <taxon>Eukaryota</taxon>
        <taxon>Metazoa</taxon>
        <taxon>Chordata</taxon>
        <taxon>Craniata</taxon>
        <taxon>Vertebrata</taxon>
        <taxon>Euteleostomi</taxon>
        <taxon>Actinopterygii</taxon>
        <taxon>Neopterygii</taxon>
        <taxon>Teleostei</taxon>
        <taxon>Neoteleostei</taxon>
        <taxon>Acanthomorphata</taxon>
        <taxon>Ovalentaria</taxon>
        <taxon>Atherinomorphae</taxon>
        <taxon>Cyprinodontiformes</taxon>
        <taxon>Goodeidae</taxon>
        <taxon>Ilyodon</taxon>
    </lineage>
</organism>
<keyword evidence="6" id="KW-0206">Cytoskeleton</keyword>
<dbReference type="InterPro" id="IPR026201">
    <property type="entry name" value="Cep290"/>
</dbReference>
<dbReference type="EMBL" id="JAHRIQ010029658">
    <property type="protein sequence ID" value="MEQ2231003.1"/>
    <property type="molecule type" value="Genomic_DNA"/>
</dbReference>
<keyword evidence="10" id="KW-1185">Reference proteome</keyword>
<name>A0ABV0TDM4_9TELE</name>
<evidence type="ECO:0000256" key="3">
    <source>
        <dbReference type="ARBA" id="ARBA00022490"/>
    </source>
</evidence>
<evidence type="ECO:0000256" key="2">
    <source>
        <dbReference type="ARBA" id="ARBA00004300"/>
    </source>
</evidence>
<keyword evidence="7" id="KW-0966">Cell projection</keyword>
<protein>
    <submittedName>
        <fullName evidence="9">Uncharacterized protein</fullName>
    </submittedName>
</protein>
<feature type="compositionally biased region" description="Low complexity" evidence="8">
    <location>
        <begin position="43"/>
        <end position="54"/>
    </location>
</feature>
<feature type="region of interest" description="Disordered" evidence="8">
    <location>
        <begin position="28"/>
        <end position="64"/>
    </location>
</feature>
<evidence type="ECO:0000256" key="8">
    <source>
        <dbReference type="SAM" id="MobiDB-lite"/>
    </source>
</evidence>
<gene>
    <name evidence="9" type="ORF">ILYODFUR_034984</name>
</gene>
<evidence type="ECO:0000256" key="5">
    <source>
        <dbReference type="ARBA" id="ARBA00023054"/>
    </source>
</evidence>
<dbReference type="PANTHER" id="PTHR18879">
    <property type="entry name" value="CENTROSOMAL PROTEIN OF 290 KDA"/>
    <property type="match status" value="1"/>
</dbReference>
<comment type="subcellular location">
    <subcellularLocation>
        <location evidence="1">Cytoplasm</location>
        <location evidence="1">Cytoskeleton</location>
        <location evidence="1">Cilium basal body</location>
    </subcellularLocation>
    <subcellularLocation>
        <location evidence="2">Cytoplasm</location>
        <location evidence="2">Cytoskeleton</location>
        <location evidence="2">Microtubule organizing center</location>
        <location evidence="2">Centrosome</location>
    </subcellularLocation>
</comment>
<evidence type="ECO:0000256" key="1">
    <source>
        <dbReference type="ARBA" id="ARBA00004120"/>
    </source>
</evidence>
<comment type="caution">
    <text evidence="9">The sequence shown here is derived from an EMBL/GenBank/DDBJ whole genome shotgun (WGS) entry which is preliminary data.</text>
</comment>
<reference evidence="9 10" key="1">
    <citation type="submission" date="2021-06" db="EMBL/GenBank/DDBJ databases">
        <authorList>
            <person name="Palmer J.M."/>
        </authorList>
    </citation>
    <scope>NUCLEOTIDE SEQUENCE [LARGE SCALE GENOMIC DNA]</scope>
    <source>
        <strain evidence="10">if_2019</strain>
        <tissue evidence="9">Muscle</tissue>
    </source>
</reference>
<keyword evidence="3" id="KW-0963">Cytoplasm</keyword>
<keyword evidence="4" id="KW-0970">Cilium biogenesis/degradation</keyword>
<evidence type="ECO:0000313" key="9">
    <source>
        <dbReference type="EMBL" id="MEQ2231003.1"/>
    </source>
</evidence>
<evidence type="ECO:0000256" key="4">
    <source>
        <dbReference type="ARBA" id="ARBA00022794"/>
    </source>
</evidence>
<evidence type="ECO:0000256" key="6">
    <source>
        <dbReference type="ARBA" id="ARBA00023212"/>
    </source>
</evidence>
<accession>A0ABV0TDM4</accession>
<dbReference type="Proteomes" id="UP001482620">
    <property type="component" value="Unassembled WGS sequence"/>
</dbReference>
<dbReference type="PANTHER" id="PTHR18879:SF20">
    <property type="entry name" value="CENTROSOMAL PROTEIN OF 290 KDA"/>
    <property type="match status" value="1"/>
</dbReference>
<evidence type="ECO:0000256" key="7">
    <source>
        <dbReference type="ARBA" id="ARBA00023273"/>
    </source>
</evidence>
<keyword evidence="5" id="KW-0175">Coiled coil</keyword>
<evidence type="ECO:0000313" key="10">
    <source>
        <dbReference type="Proteomes" id="UP001482620"/>
    </source>
</evidence>
<proteinExistence type="predicted"/>
<sequence>MRRQHQALPRDDAMENLMLRNQLLEERLHSLKGQISKEPPSRPSTSGRGTSTPSQRDQDLSKENLKLASENLELRFQLEQANKDLPRLKVRPKHSPNVAHVQAF</sequence>